<evidence type="ECO:0000313" key="1">
    <source>
        <dbReference type="EMBL" id="MEC1180594.1"/>
    </source>
</evidence>
<dbReference type="EMBL" id="JARSFG010000035">
    <property type="protein sequence ID" value="MEC1180594.1"/>
    <property type="molecule type" value="Genomic_DNA"/>
</dbReference>
<proteinExistence type="predicted"/>
<name>A0AAW9NXT0_9BACL</name>
<dbReference type="RefSeq" id="WP_326125114.1">
    <property type="nucleotide sequence ID" value="NZ_JARSFG010000035.1"/>
</dbReference>
<protein>
    <recommendedName>
        <fullName evidence="3">DUF4166 domain-containing protein</fullName>
    </recommendedName>
</protein>
<dbReference type="AlphaFoldDB" id="A0AAW9NXT0"/>
<evidence type="ECO:0008006" key="3">
    <source>
        <dbReference type="Google" id="ProtNLM"/>
    </source>
</evidence>
<keyword evidence="2" id="KW-1185">Reference proteome</keyword>
<dbReference type="Proteomes" id="UP001344888">
    <property type="component" value="Unassembled WGS sequence"/>
</dbReference>
<reference evidence="1 2" key="1">
    <citation type="submission" date="2023-03" db="EMBL/GenBank/DDBJ databases">
        <title>Bacillus Genome Sequencing.</title>
        <authorList>
            <person name="Dunlap C."/>
        </authorList>
    </citation>
    <scope>NUCLEOTIDE SEQUENCE [LARGE SCALE GENOMIC DNA]</scope>
    <source>
        <strain evidence="1 2">B-59205</strain>
    </source>
</reference>
<accession>A0AAW9NXT0</accession>
<gene>
    <name evidence="1" type="ORF">P9B03_19205</name>
</gene>
<comment type="caution">
    <text evidence="1">The sequence shown here is derived from an EMBL/GenBank/DDBJ whole genome shotgun (WGS) entry which is preliminary data.</text>
</comment>
<organism evidence="1 2">
    <name type="scientific">Metasolibacillus meyeri</name>
    <dbReference type="NCBI Taxonomy" id="1071052"/>
    <lineage>
        <taxon>Bacteria</taxon>
        <taxon>Bacillati</taxon>
        <taxon>Bacillota</taxon>
        <taxon>Bacilli</taxon>
        <taxon>Bacillales</taxon>
        <taxon>Caryophanaceae</taxon>
        <taxon>Metasolibacillus</taxon>
    </lineage>
</organism>
<sequence>MIYEKLLDEDFKRLHPKLQERYAQPLNEPFQATGVARRFTIGVCL</sequence>
<evidence type="ECO:0000313" key="2">
    <source>
        <dbReference type="Proteomes" id="UP001344888"/>
    </source>
</evidence>